<keyword evidence="2" id="KW-1185">Reference proteome</keyword>
<dbReference type="Proteomes" id="UP001164250">
    <property type="component" value="Chromosome 2"/>
</dbReference>
<comment type="caution">
    <text evidence="1">The sequence shown here is derived from an EMBL/GenBank/DDBJ whole genome shotgun (WGS) entry which is preliminary data.</text>
</comment>
<evidence type="ECO:0000313" key="1">
    <source>
        <dbReference type="EMBL" id="KAJ0105548.1"/>
    </source>
</evidence>
<protein>
    <submittedName>
        <fullName evidence="1">Uncharacterized protein</fullName>
    </submittedName>
</protein>
<proteinExistence type="predicted"/>
<evidence type="ECO:0000313" key="2">
    <source>
        <dbReference type="Proteomes" id="UP001164250"/>
    </source>
</evidence>
<sequence>MKARNWVLLMLCVTVISPIVLYTDRFSASFKASSSRNQFLEDLSAFIVGGDASHLNPLPEEAIVLPPFVALAIRPRPGV</sequence>
<name>A0ACC1C0F3_9ROSI</name>
<gene>
    <name evidence="1" type="ORF">Patl1_18642</name>
</gene>
<reference evidence="2" key="1">
    <citation type="journal article" date="2023" name="G3 (Bethesda)">
        <title>Genome assembly and association tests identify interacting loci associated with vigor, precocity, and sex in interspecific pistachio rootstocks.</title>
        <authorList>
            <person name="Palmer W."/>
            <person name="Jacygrad E."/>
            <person name="Sagayaradj S."/>
            <person name="Cavanaugh K."/>
            <person name="Han R."/>
            <person name="Bertier L."/>
            <person name="Beede B."/>
            <person name="Kafkas S."/>
            <person name="Golino D."/>
            <person name="Preece J."/>
            <person name="Michelmore R."/>
        </authorList>
    </citation>
    <scope>NUCLEOTIDE SEQUENCE [LARGE SCALE GENOMIC DNA]</scope>
</reference>
<dbReference type="EMBL" id="CM047898">
    <property type="protein sequence ID" value="KAJ0105548.1"/>
    <property type="molecule type" value="Genomic_DNA"/>
</dbReference>
<accession>A0ACC1C0F3</accession>
<organism evidence="1 2">
    <name type="scientific">Pistacia atlantica</name>
    <dbReference type="NCBI Taxonomy" id="434234"/>
    <lineage>
        <taxon>Eukaryota</taxon>
        <taxon>Viridiplantae</taxon>
        <taxon>Streptophyta</taxon>
        <taxon>Embryophyta</taxon>
        <taxon>Tracheophyta</taxon>
        <taxon>Spermatophyta</taxon>
        <taxon>Magnoliopsida</taxon>
        <taxon>eudicotyledons</taxon>
        <taxon>Gunneridae</taxon>
        <taxon>Pentapetalae</taxon>
        <taxon>rosids</taxon>
        <taxon>malvids</taxon>
        <taxon>Sapindales</taxon>
        <taxon>Anacardiaceae</taxon>
        <taxon>Pistacia</taxon>
    </lineage>
</organism>